<evidence type="ECO:0000259" key="10">
    <source>
        <dbReference type="Pfam" id="PF13490"/>
    </source>
</evidence>
<feature type="compositionally biased region" description="Polar residues" evidence="6">
    <location>
        <begin position="106"/>
        <end position="122"/>
    </location>
</feature>
<dbReference type="InterPro" id="IPR027383">
    <property type="entry name" value="Znf_put"/>
</dbReference>
<protein>
    <submittedName>
        <fullName evidence="11">RNA polymerase sigma factor, sigma-70 family</fullName>
    </submittedName>
</protein>
<dbReference type="EMBL" id="JRZE01000004">
    <property type="protein sequence ID" value="KHF43884.1"/>
    <property type="molecule type" value="Genomic_DNA"/>
</dbReference>
<dbReference type="CDD" id="cd06171">
    <property type="entry name" value="Sigma70_r4"/>
    <property type="match status" value="1"/>
</dbReference>
<comment type="similarity">
    <text evidence="1">Belongs to the sigma-70 factor family. ECF subfamily.</text>
</comment>
<dbReference type="InterPro" id="IPR013325">
    <property type="entry name" value="RNA_pol_sigma_r2"/>
</dbReference>
<dbReference type="GO" id="GO:0016987">
    <property type="term" value="F:sigma factor activity"/>
    <property type="evidence" value="ECO:0007669"/>
    <property type="project" value="UniProtKB-KW"/>
</dbReference>
<dbReference type="InterPro" id="IPR007627">
    <property type="entry name" value="RNA_pol_sigma70_r2"/>
</dbReference>
<dbReference type="RefSeq" id="WP_037310754.1">
    <property type="nucleotide sequence ID" value="NZ_FOWS01000008.1"/>
</dbReference>
<dbReference type="InterPro" id="IPR013324">
    <property type="entry name" value="RNA_pol_sigma_r3/r4-like"/>
</dbReference>
<dbReference type="Gene3D" id="1.10.10.1320">
    <property type="entry name" value="Anti-sigma factor, zinc-finger domain"/>
    <property type="match status" value="1"/>
</dbReference>
<dbReference type="GO" id="GO:0006352">
    <property type="term" value="P:DNA-templated transcription initiation"/>
    <property type="evidence" value="ECO:0007669"/>
    <property type="project" value="InterPro"/>
</dbReference>
<feature type="compositionally biased region" description="Acidic residues" evidence="6">
    <location>
        <begin position="497"/>
        <end position="534"/>
    </location>
</feature>
<keyword evidence="3" id="KW-0731">Sigma factor</keyword>
<keyword evidence="2" id="KW-0805">Transcription regulation</keyword>
<evidence type="ECO:0000256" key="1">
    <source>
        <dbReference type="ARBA" id="ARBA00010641"/>
    </source>
</evidence>
<keyword evidence="7" id="KW-0812">Transmembrane</keyword>
<evidence type="ECO:0000259" key="8">
    <source>
        <dbReference type="Pfam" id="PF04542"/>
    </source>
</evidence>
<dbReference type="SUPFAM" id="SSF88946">
    <property type="entry name" value="Sigma2 domain of RNA polymerase sigma factors"/>
    <property type="match status" value="1"/>
</dbReference>
<feature type="domain" description="RNA polymerase sigma factor 70 region 4 type 2" evidence="9">
    <location>
        <begin position="160"/>
        <end position="211"/>
    </location>
</feature>
<dbReference type="Pfam" id="PF13490">
    <property type="entry name" value="zf-HC2"/>
    <property type="match status" value="1"/>
</dbReference>
<dbReference type="OrthoDB" id="4990598at2"/>
<evidence type="ECO:0000256" key="2">
    <source>
        <dbReference type="ARBA" id="ARBA00023015"/>
    </source>
</evidence>
<evidence type="ECO:0000256" key="3">
    <source>
        <dbReference type="ARBA" id="ARBA00023082"/>
    </source>
</evidence>
<evidence type="ECO:0000259" key="9">
    <source>
        <dbReference type="Pfam" id="PF08281"/>
    </source>
</evidence>
<dbReference type="InterPro" id="IPR036388">
    <property type="entry name" value="WH-like_DNA-bd_sf"/>
</dbReference>
<dbReference type="NCBIfam" id="TIGR02937">
    <property type="entry name" value="sigma70-ECF"/>
    <property type="match status" value="1"/>
</dbReference>
<evidence type="ECO:0000256" key="7">
    <source>
        <dbReference type="SAM" id="Phobius"/>
    </source>
</evidence>
<name>A0A837DBZ0_9PSEU</name>
<gene>
    <name evidence="11" type="ORF">MINT15_21890</name>
</gene>
<keyword evidence="7" id="KW-0472">Membrane</keyword>
<feature type="compositionally biased region" description="Low complexity" evidence="6">
    <location>
        <begin position="366"/>
        <end position="377"/>
    </location>
</feature>
<dbReference type="AlphaFoldDB" id="A0A837DBZ0"/>
<feature type="transmembrane region" description="Helical" evidence="7">
    <location>
        <begin position="278"/>
        <end position="304"/>
    </location>
</feature>
<keyword evidence="5" id="KW-0804">Transcription</keyword>
<feature type="compositionally biased region" description="Pro residues" evidence="6">
    <location>
        <begin position="378"/>
        <end position="390"/>
    </location>
</feature>
<feature type="compositionally biased region" description="Low complexity" evidence="6">
    <location>
        <begin position="124"/>
        <end position="145"/>
    </location>
</feature>
<dbReference type="Proteomes" id="UP000030848">
    <property type="component" value="Unassembled WGS sequence"/>
</dbReference>
<dbReference type="InterPro" id="IPR014284">
    <property type="entry name" value="RNA_pol_sigma-70_dom"/>
</dbReference>
<reference evidence="11 12" key="1">
    <citation type="submission" date="2014-10" db="EMBL/GenBank/DDBJ databases">
        <title>Genome sequence of Micropolyspora internatus JCM3315.</title>
        <authorList>
            <person name="Shin S.-K."/>
            <person name="Yi H."/>
        </authorList>
    </citation>
    <scope>NUCLEOTIDE SEQUENCE [LARGE SCALE GENOMIC DNA]</scope>
    <source>
        <strain evidence="11 12">JCM 3315</strain>
    </source>
</reference>
<evidence type="ECO:0000256" key="4">
    <source>
        <dbReference type="ARBA" id="ARBA00023125"/>
    </source>
</evidence>
<dbReference type="InterPro" id="IPR041916">
    <property type="entry name" value="Anti_sigma_zinc_sf"/>
</dbReference>
<feature type="compositionally biased region" description="Pro residues" evidence="6">
    <location>
        <begin position="404"/>
        <end position="414"/>
    </location>
</feature>
<feature type="region of interest" description="Disordered" evidence="6">
    <location>
        <begin position="737"/>
        <end position="808"/>
    </location>
</feature>
<accession>A0A837DBZ0</accession>
<dbReference type="Gene3D" id="1.10.10.10">
    <property type="entry name" value="Winged helix-like DNA-binding domain superfamily/Winged helix DNA-binding domain"/>
    <property type="match status" value="1"/>
</dbReference>
<evidence type="ECO:0000256" key="6">
    <source>
        <dbReference type="SAM" id="MobiDB-lite"/>
    </source>
</evidence>
<dbReference type="Pfam" id="PF04542">
    <property type="entry name" value="Sigma70_r2"/>
    <property type="match status" value="1"/>
</dbReference>
<comment type="caution">
    <text evidence="11">The sequence shown here is derived from an EMBL/GenBank/DDBJ whole genome shotgun (WGS) entry which is preliminary data.</text>
</comment>
<keyword evidence="7" id="KW-1133">Transmembrane helix</keyword>
<dbReference type="SUPFAM" id="SSF88659">
    <property type="entry name" value="Sigma3 and sigma4 domains of RNA polymerase sigma factors"/>
    <property type="match status" value="1"/>
</dbReference>
<keyword evidence="4" id="KW-0238">DNA-binding</keyword>
<feature type="compositionally biased region" description="Low complexity" evidence="6">
    <location>
        <begin position="346"/>
        <end position="358"/>
    </location>
</feature>
<evidence type="ECO:0000256" key="5">
    <source>
        <dbReference type="ARBA" id="ARBA00023163"/>
    </source>
</evidence>
<dbReference type="Gene3D" id="1.10.1740.10">
    <property type="match status" value="1"/>
</dbReference>
<dbReference type="InterPro" id="IPR039425">
    <property type="entry name" value="RNA_pol_sigma-70-like"/>
</dbReference>
<dbReference type="InterPro" id="IPR013249">
    <property type="entry name" value="RNA_pol_sigma70_r4_t2"/>
</dbReference>
<proteinExistence type="inferred from homology"/>
<feature type="domain" description="Putative zinc-finger" evidence="10">
    <location>
        <begin position="228"/>
        <end position="262"/>
    </location>
</feature>
<dbReference type="GO" id="GO:0003677">
    <property type="term" value="F:DNA binding"/>
    <property type="evidence" value="ECO:0007669"/>
    <property type="project" value="UniProtKB-KW"/>
</dbReference>
<feature type="region of interest" description="Disordered" evidence="6">
    <location>
        <begin position="342"/>
        <end position="582"/>
    </location>
</feature>
<dbReference type="PANTHER" id="PTHR43133">
    <property type="entry name" value="RNA POLYMERASE ECF-TYPE SIGMA FACTO"/>
    <property type="match status" value="1"/>
</dbReference>
<feature type="compositionally biased region" description="Pro residues" evidence="6">
    <location>
        <begin position="743"/>
        <end position="767"/>
    </location>
</feature>
<feature type="compositionally biased region" description="Low complexity" evidence="6">
    <location>
        <begin position="559"/>
        <end position="570"/>
    </location>
</feature>
<evidence type="ECO:0000313" key="12">
    <source>
        <dbReference type="Proteomes" id="UP000030848"/>
    </source>
</evidence>
<organism evidence="11 12">
    <name type="scientific">Saccharomonospora viridis</name>
    <dbReference type="NCBI Taxonomy" id="1852"/>
    <lineage>
        <taxon>Bacteria</taxon>
        <taxon>Bacillati</taxon>
        <taxon>Actinomycetota</taxon>
        <taxon>Actinomycetes</taxon>
        <taxon>Pseudonocardiales</taxon>
        <taxon>Pseudonocardiaceae</taxon>
        <taxon>Saccharomonospora</taxon>
    </lineage>
</organism>
<feature type="domain" description="RNA polymerase sigma-70 region 2" evidence="8">
    <location>
        <begin position="31"/>
        <end position="98"/>
    </location>
</feature>
<evidence type="ECO:0000313" key="11">
    <source>
        <dbReference type="EMBL" id="KHF43884.1"/>
    </source>
</evidence>
<feature type="region of interest" description="Disordered" evidence="6">
    <location>
        <begin position="99"/>
        <end position="145"/>
    </location>
</feature>
<sequence>MATDSASPHGRSDADLIASVRAGRIEEYGALYERHVKAATRLARQWYPMDRVTADEVVAEAFATVLDTLREGKGPDSAFRVYLLSTVRATAADRVRGAKPIGGATLSPTPAESERTSPTGYETSFPPSAVPSTPSSASPASPQASADLAFGDREHLERSLIARAFSRLPERWQAVLWHTVIEQESPSDIAPLLGLSPNTVSALAYRAREALRQECLRAHLAETSAHRCRATASKLGVWARDGLSLRERAQVEQHLDHCARCRALADELADVNASLRGVVALLVLGGAAFGYLAATGGVASAVTTGSPAAVTGPRHFLGVAVSGVALATAIAVALTAGGVNGAPVAQQSPEPTHEQQPPTTSPPSAPSVSPSPSTELPSPQPSLPALPVPRPEAGSYQPPKASEPIPPPPLPHPPSDGADTEEPRRPPTTPPPSGGVGDDMLPPSPRLTASAPRDGVTLDAGGEAAGLDITVRNDGDAVAEGITVELRLPDGVTAVDAPDDGDDEDGGDDGQDDDDAGAEDGAEDSGTPDEDGTEDGVTQLAAETATGPADGTARSGSPARARTGSGTATADEGTAGKEVTCPAGEGTVTCVVTDPLEPDESALLRFRVAASSTASSGAAVGTVTAADTDPAHFTVPITVNRDAADLDVSSAGEYLLVKLRNEGVRQADATVTLTVPARLLTTHRLECETGSDDDPLRCESRRPLAPGGTARLWLRLPHSHDGAVTVIGTVGDATVTETVEPSPSLPNLPGPVLPGAPDAETPPPEPTRPTEDPASTPAATTPEDPADTITVTPTPSPTSQKHAWSPLAELRKWFSRRAGRRIRPRQAT</sequence>
<dbReference type="Pfam" id="PF08281">
    <property type="entry name" value="Sigma70_r4_2"/>
    <property type="match status" value="1"/>
</dbReference>
<dbReference type="PANTHER" id="PTHR43133:SF8">
    <property type="entry name" value="RNA POLYMERASE SIGMA FACTOR HI_1459-RELATED"/>
    <property type="match status" value="1"/>
</dbReference>
<feature type="transmembrane region" description="Helical" evidence="7">
    <location>
        <begin position="316"/>
        <end position="339"/>
    </location>
</feature>